<evidence type="ECO:0000313" key="2">
    <source>
        <dbReference type="Proteomes" id="UP000234323"/>
    </source>
</evidence>
<dbReference type="VEuPathDB" id="FungiDB:RhiirA1_448384"/>
<dbReference type="Proteomes" id="UP000234323">
    <property type="component" value="Unassembled WGS sequence"/>
</dbReference>
<accession>A0A2I1GZ46</accession>
<comment type="caution">
    <text evidence="1">The sequence shown here is derived from an EMBL/GenBank/DDBJ whole genome shotgun (WGS) entry which is preliminary data.</text>
</comment>
<proteinExistence type="predicted"/>
<dbReference type="VEuPathDB" id="FungiDB:FUN_005103"/>
<name>A0A2I1GZ46_9GLOM</name>
<gene>
    <name evidence="1" type="ORF">RhiirA4_546820</name>
</gene>
<dbReference type="AlphaFoldDB" id="A0A2I1GZ46"/>
<protein>
    <submittedName>
        <fullName evidence="1">Uncharacterized protein</fullName>
    </submittedName>
</protein>
<reference evidence="1 2" key="1">
    <citation type="submission" date="2015-10" db="EMBL/GenBank/DDBJ databases">
        <title>Genome analyses suggest a sexual origin of heterokaryosis in a supposedly ancient asexual fungus.</title>
        <authorList>
            <person name="Ropars J."/>
            <person name="Sedzielewska K."/>
            <person name="Noel J."/>
            <person name="Charron P."/>
            <person name="Farinelli L."/>
            <person name="Marton T."/>
            <person name="Kruger M."/>
            <person name="Pelin A."/>
            <person name="Brachmann A."/>
            <person name="Corradi N."/>
        </authorList>
    </citation>
    <scope>NUCLEOTIDE SEQUENCE [LARGE SCALE GENOMIC DNA]</scope>
    <source>
        <strain evidence="1 2">A4</strain>
    </source>
</reference>
<organism evidence="1 2">
    <name type="scientific">Rhizophagus irregularis</name>
    <dbReference type="NCBI Taxonomy" id="588596"/>
    <lineage>
        <taxon>Eukaryota</taxon>
        <taxon>Fungi</taxon>
        <taxon>Fungi incertae sedis</taxon>
        <taxon>Mucoromycota</taxon>
        <taxon>Glomeromycotina</taxon>
        <taxon>Glomeromycetes</taxon>
        <taxon>Glomerales</taxon>
        <taxon>Glomeraceae</taxon>
        <taxon>Rhizophagus</taxon>
    </lineage>
</organism>
<keyword evidence="2" id="KW-1185">Reference proteome</keyword>
<sequence>MSLKRILTSKTSVYLLRDIVQAQSDSRPYTIYFIGVTVGVGKCFAKGTRVLMYDGTQMSKSSIEILGVNPTNSQISAASWLFAACVDGGVVKSPILC</sequence>
<dbReference type="VEuPathDB" id="FungiDB:RhiirFUN_022467"/>
<evidence type="ECO:0000313" key="1">
    <source>
        <dbReference type="EMBL" id="PKY51881.1"/>
    </source>
</evidence>
<dbReference type="EMBL" id="LLXI01001098">
    <property type="protein sequence ID" value="PKY51881.1"/>
    <property type="molecule type" value="Genomic_DNA"/>
</dbReference>